<dbReference type="OrthoDB" id="6965899at2"/>
<feature type="compositionally biased region" description="Basic and acidic residues" evidence="1">
    <location>
        <begin position="8"/>
        <end position="21"/>
    </location>
</feature>
<keyword evidence="3" id="KW-1185">Reference proteome</keyword>
<name>A0A0J8G2S3_9PSED</name>
<gene>
    <name evidence="2" type="ORF">ACR52_12030</name>
</gene>
<accession>A0A0J8G2S3</accession>
<evidence type="ECO:0000313" key="3">
    <source>
        <dbReference type="Proteomes" id="UP000037551"/>
    </source>
</evidence>
<dbReference type="STRING" id="1674920.ACR52_12030"/>
<organism evidence="2 3">
    <name type="scientific">Pseudomonas fildesensis</name>
    <dbReference type="NCBI Taxonomy" id="1674920"/>
    <lineage>
        <taxon>Bacteria</taxon>
        <taxon>Pseudomonadati</taxon>
        <taxon>Pseudomonadota</taxon>
        <taxon>Gammaproteobacteria</taxon>
        <taxon>Pseudomonadales</taxon>
        <taxon>Pseudomonadaceae</taxon>
        <taxon>Pseudomonas</taxon>
    </lineage>
</organism>
<evidence type="ECO:0000313" key="2">
    <source>
        <dbReference type="EMBL" id="KMT55289.1"/>
    </source>
</evidence>
<reference evidence="2 3" key="1">
    <citation type="submission" date="2015-06" db="EMBL/GenBank/DDBJ databases">
        <title>Draft genome sequence of an Antarctic Pseudomonas sp. strain KG01 with full potential for biotechnological applications.</title>
        <authorList>
            <person name="Pavlov M.S."/>
            <person name="Lira F."/>
            <person name="Martinez J.L."/>
            <person name="Marshall S.H."/>
        </authorList>
    </citation>
    <scope>NUCLEOTIDE SEQUENCE [LARGE SCALE GENOMIC DNA]</scope>
    <source>
        <strain evidence="2 3">KG01</strain>
    </source>
</reference>
<dbReference type="PATRIC" id="fig|1674920.3.peg.5240"/>
<proteinExistence type="predicted"/>
<feature type="region of interest" description="Disordered" evidence="1">
    <location>
        <begin position="1"/>
        <end position="26"/>
    </location>
</feature>
<evidence type="ECO:0000256" key="1">
    <source>
        <dbReference type="SAM" id="MobiDB-lite"/>
    </source>
</evidence>
<protein>
    <submittedName>
        <fullName evidence="2">Type III secretion protein</fullName>
    </submittedName>
</protein>
<dbReference type="InterPro" id="IPR049757">
    <property type="entry name" value="T3SS_HrpP-like_C"/>
</dbReference>
<comment type="caution">
    <text evidence="2">The sequence shown here is derived from an EMBL/GenBank/DDBJ whole genome shotgun (WGS) entry which is preliminary data.</text>
</comment>
<sequence>MTQVPASKPERQRPSRDERESTPGTVLPWEQGRLFSQLFASEGDGEGFSRSLTRAVTYSDTAMVEAFTEQLVPRLNAAMQWPLQAAFFLPRLGRVDVSARREQDGLHLELDAEEERTREWLGGVRQRCQERLADALGLPVHLSLGESGCL</sequence>
<dbReference type="EMBL" id="LFMW01000007">
    <property type="protein sequence ID" value="KMT55289.1"/>
    <property type="molecule type" value="Genomic_DNA"/>
</dbReference>
<dbReference type="CDD" id="cd17468">
    <property type="entry name" value="T3SS_HrpP_C"/>
    <property type="match status" value="1"/>
</dbReference>
<dbReference type="Proteomes" id="UP000037551">
    <property type="component" value="Unassembled WGS sequence"/>
</dbReference>
<dbReference type="AlphaFoldDB" id="A0A0J8G2S3"/>
<dbReference type="RefSeq" id="WP_048724324.1">
    <property type="nucleotide sequence ID" value="NZ_LFMW01000007.1"/>
</dbReference>